<dbReference type="InterPro" id="IPR011009">
    <property type="entry name" value="Kinase-like_dom_sf"/>
</dbReference>
<comment type="caution">
    <text evidence="9">Lacks conserved residue(s) required for the propagation of feature annotation.</text>
</comment>
<feature type="compositionally biased region" description="Polar residues" evidence="11">
    <location>
        <begin position="142"/>
        <end position="198"/>
    </location>
</feature>
<feature type="coiled-coil region" evidence="9">
    <location>
        <begin position="589"/>
        <end position="627"/>
    </location>
</feature>
<keyword evidence="3 10" id="KW-0479">Metal-binding</keyword>
<evidence type="ECO:0000256" key="8">
    <source>
        <dbReference type="ARBA" id="ARBA00023054"/>
    </source>
</evidence>
<evidence type="ECO:0000259" key="12">
    <source>
        <dbReference type="PROSITE" id="PS50011"/>
    </source>
</evidence>
<comment type="subcellular location">
    <subcellularLocation>
        <location evidence="9">Cytoplasm</location>
        <location evidence="9">P-body</location>
    </subcellularLocation>
</comment>
<feature type="binding site" evidence="9">
    <location>
        <position position="359"/>
    </location>
    <ligand>
        <name>ATP</name>
        <dbReference type="ChEBI" id="CHEBI:30616"/>
    </ligand>
</feature>
<dbReference type="InterPro" id="IPR030844">
    <property type="entry name" value="PAN3"/>
</dbReference>
<dbReference type="InterPro" id="IPR000719">
    <property type="entry name" value="Prot_kinase_dom"/>
</dbReference>
<feature type="binding site" evidence="9">
    <location>
        <begin position="483"/>
        <end position="484"/>
    </location>
    <ligand>
        <name>ATP</name>
        <dbReference type="ChEBI" id="CHEBI:30616"/>
    </ligand>
</feature>
<dbReference type="PANTHER" id="PTHR12272:SF11">
    <property type="entry name" value="PAN2-PAN3 DEADENYLATION COMPLEX SUBUNIT PAN3"/>
    <property type="match status" value="1"/>
</dbReference>
<evidence type="ECO:0000256" key="11">
    <source>
        <dbReference type="SAM" id="MobiDB-lite"/>
    </source>
</evidence>
<dbReference type="RefSeq" id="XP_014671544.1">
    <property type="nucleotide sequence ID" value="XM_014816058.1"/>
</dbReference>
<comment type="similarity">
    <text evidence="9">Belongs to the protein kinase superfamily. PAN3 family.</text>
</comment>
<evidence type="ECO:0000256" key="10">
    <source>
        <dbReference type="PROSITE-ProRule" id="PRU00723"/>
    </source>
</evidence>
<gene>
    <name evidence="15" type="primary">LOC106812227</name>
    <name evidence="9" type="synonym">PAN3</name>
</gene>
<dbReference type="SUPFAM" id="SSF90229">
    <property type="entry name" value="CCCH zinc finger"/>
    <property type="match status" value="1"/>
</dbReference>
<feature type="binding site" evidence="9">
    <location>
        <begin position="408"/>
        <end position="415"/>
    </location>
    <ligand>
        <name>ATP</name>
        <dbReference type="ChEBI" id="CHEBI:30616"/>
    </ligand>
</feature>
<keyword evidence="1 9" id="KW-0963">Cytoplasm</keyword>
<evidence type="ECO:0000256" key="2">
    <source>
        <dbReference type="ARBA" id="ARBA00022664"/>
    </source>
</evidence>
<keyword evidence="14" id="KW-1185">Reference proteome</keyword>
<dbReference type="InterPro" id="IPR000571">
    <property type="entry name" value="Znf_CCCH"/>
</dbReference>
<dbReference type="Gene3D" id="4.10.1000.10">
    <property type="entry name" value="Zinc finger, CCCH-type"/>
    <property type="match status" value="1"/>
</dbReference>
<comment type="subunit">
    <text evidence="9">Homodimer. Forms a heterotrimer with a catalytic subunit PAN2 to form the poly(A)-nuclease (PAN) deadenylation complex. Interacts (via PAM-2 motif) with poly(A)-binding protein (via PABC domain), conferring substrate specificity of the enzyme complex.</text>
</comment>
<dbReference type="GeneID" id="106812227"/>
<evidence type="ECO:0000256" key="6">
    <source>
        <dbReference type="ARBA" id="ARBA00022833"/>
    </source>
</evidence>
<keyword evidence="5 10" id="KW-0863">Zinc-finger</keyword>
<dbReference type="InterPro" id="IPR036855">
    <property type="entry name" value="Znf_CCCH_sf"/>
</dbReference>
<feature type="compositionally biased region" description="Low complexity" evidence="11">
    <location>
        <begin position="205"/>
        <end position="218"/>
    </location>
</feature>
<dbReference type="Gene3D" id="1.10.510.10">
    <property type="entry name" value="Transferase(Phosphotransferase) domain 1"/>
    <property type="match status" value="1"/>
</dbReference>
<dbReference type="InterPro" id="IPR041332">
    <property type="entry name" value="Pan3_CK"/>
</dbReference>
<dbReference type="HAMAP" id="MF_03181">
    <property type="entry name" value="PAN3"/>
    <property type="match status" value="1"/>
</dbReference>
<name>A0ABM1EH73_PRICU</name>
<feature type="region of interest" description="Knob domain" evidence="9">
    <location>
        <begin position="628"/>
        <end position="738"/>
    </location>
</feature>
<evidence type="ECO:0000256" key="3">
    <source>
        <dbReference type="ARBA" id="ARBA00022723"/>
    </source>
</evidence>
<protein>
    <recommendedName>
        <fullName evidence="9">PAN2-PAN3 deadenylation complex subunit PAN3</fullName>
    </recommendedName>
    <alternativeName>
        <fullName evidence="9">PAB1P-dependent poly(A)-specific ribonuclease</fullName>
    </alternativeName>
    <alternativeName>
        <fullName evidence="9">Poly(A)-nuclease deadenylation complex subunit 3</fullName>
        <shortName evidence="9">PAN deadenylation complex subunit 3</shortName>
    </alternativeName>
</protein>
<dbReference type="PROSITE" id="PS50011">
    <property type="entry name" value="PROTEIN_KINASE_DOM"/>
    <property type="match status" value="1"/>
</dbReference>
<feature type="domain" description="Protein kinase" evidence="12">
    <location>
        <begin position="330"/>
        <end position="592"/>
    </location>
</feature>
<keyword evidence="8 9" id="KW-0175">Coiled coil</keyword>
<keyword evidence="2 9" id="KW-0507">mRNA processing</keyword>
<dbReference type="Gene3D" id="1.20.5.5160">
    <property type="match status" value="1"/>
</dbReference>
<keyword evidence="6 10" id="KW-0862">Zinc</keyword>
<feature type="zinc finger region" description="C3H1-type" evidence="10">
    <location>
        <begin position="9"/>
        <end position="36"/>
    </location>
</feature>
<organism evidence="14 15">
    <name type="scientific">Priapulus caudatus</name>
    <name type="common">Priapulid worm</name>
    <dbReference type="NCBI Taxonomy" id="37621"/>
    <lineage>
        <taxon>Eukaryota</taxon>
        <taxon>Metazoa</taxon>
        <taxon>Ecdysozoa</taxon>
        <taxon>Scalidophora</taxon>
        <taxon>Priapulida</taxon>
        <taxon>Priapulimorpha</taxon>
        <taxon>Priapulimorphida</taxon>
        <taxon>Priapulidae</taxon>
        <taxon>Priapulus</taxon>
    </lineage>
</organism>
<feature type="domain" description="C3H1-type" evidence="13">
    <location>
        <begin position="9"/>
        <end position="36"/>
    </location>
</feature>
<evidence type="ECO:0000313" key="14">
    <source>
        <dbReference type="Proteomes" id="UP000695022"/>
    </source>
</evidence>
<evidence type="ECO:0000313" key="15">
    <source>
        <dbReference type="RefSeq" id="XP_014671544.1"/>
    </source>
</evidence>
<dbReference type="Pfam" id="PF00642">
    <property type="entry name" value="zf-CCCH"/>
    <property type="match status" value="1"/>
</dbReference>
<comment type="domain">
    <text evidence="9">Contains a pseudokinase domain. The protein kinase domain is predicted to be catalytically inactive because some of the residues important for catalytic activity are substituted and it lacks the equivalent of the binding site for a peptide substrate. However, it has retained an ATP-binding site and ATP-binding is required for mRNA degradation, stimulating the activity of the PAN2 nuclease in vitro. The nucleotide-binding site is juxtaposed to the RNase active site of PAN2 in the complex and may actually bind nucleosides of a poly(A) RNA rather than ATP, feeding the poly(A)-tail to the active site of the deadenylase and thus increasing the efficiency with which this distributive enzyme degrades oligo(A) RNAs.</text>
</comment>
<keyword evidence="7 9" id="KW-0067">ATP-binding</keyword>
<sequence length="738" mass="81097">MNSTTTGVKKPGICRYFASTGTCFYGDDCQFLHHHPDQMQHLNGVTANPGSQLTEESDITEEIGTVVECAELTDYVSAISLSEANGLPAESKLKSYLPLPRSSAAAPVSYYQDSVKGFVKPAVAPSVSGSSSGLVTSFSNISITGKGTPVSGDNTQTTPPGMVHSSSTPSFSNFTATNSQAFQSSWGQAGLSPGNSPRTSPPHSPNAARKSKSPAPAKANRDFTPPPKLAQYQENVGGTTYFFTEEVQPVQKPSIVLPDYHVYPSPPAHVAQMKQKPNSPSFFMSDEIRMEILNKHTLVMAQVNPEQYPDIPTEVDNYHHLVPLEPPPVNPMEKSNTFGYTTSVYKATHMKTGLTYCLRRIHGFRLVNTKALQLVDFWKKLQHANIVQLREVFTTKAFGDHSLVFAHDYHPAAETLMYRHFSSHSHHMDGGKGFGGGGGGGGSSSSNRGLLPENVIWGYVVQLSSALRTIHAAGLACRVMDPTKILVTGKNRLRVNCVGIFDVLSLDATQPNPIAMMPQNQQEDLISLGKIVLALACNSVAAIQREHIHNSMEMVARNYSGDLKNLILYLLTNQPRLRSVNDIMPMIGARFYSQLDSALCKVDVLEAELAKVGQNKRDFRVFIRMMTAVHTHRYNMDPSWSETGDRYLLKLFRDYLFHQVREDGTPWIDMAHIVQCINKLDAGVPEKVQLMSRDEQNILVVSYADLKHCVETSYSELLHPVGAPHLNAQLPPPGPPPS</sequence>
<dbReference type="PANTHER" id="PTHR12272">
    <property type="entry name" value="DEADENYLATION COMPLEX SUBUNIT PAN3"/>
    <property type="match status" value="1"/>
</dbReference>
<evidence type="ECO:0000259" key="13">
    <source>
        <dbReference type="PROSITE" id="PS50103"/>
    </source>
</evidence>
<dbReference type="SMART" id="SM00356">
    <property type="entry name" value="ZnF_C3H1"/>
    <property type="match status" value="1"/>
</dbReference>
<accession>A0ABM1EH73</accession>
<proteinExistence type="inferred from homology"/>
<keyword evidence="4 9" id="KW-0547">Nucleotide-binding</keyword>
<dbReference type="Pfam" id="PF18101">
    <property type="entry name" value="Pan3_CK"/>
    <property type="match status" value="1"/>
</dbReference>
<evidence type="ECO:0000256" key="1">
    <source>
        <dbReference type="ARBA" id="ARBA00022490"/>
    </source>
</evidence>
<dbReference type="Proteomes" id="UP000695022">
    <property type="component" value="Unplaced"/>
</dbReference>
<comment type="domain">
    <text evidence="9">The N-terminal zinc finger binds to poly(A) RNA.</text>
</comment>
<comment type="domain">
    <text evidence="9">The pseudokinase domain, the coiled-coil (CC), and C-terminal knob domain (CK) form a structural unit (PKC) that forms an extensive high-affinity interaction surface for PAN2.</text>
</comment>
<dbReference type="SUPFAM" id="SSF56112">
    <property type="entry name" value="Protein kinase-like (PK-like)"/>
    <property type="match status" value="1"/>
</dbReference>
<comment type="function">
    <text evidence="9">Regulatory subunit of the poly(A)-nuclease (PAN) deadenylation complex, one of two cytoplasmic mRNA deadenylases involved in general and miRNA-mediated mRNA turnover. PAN specifically shortens poly(A) tails of RNA and the activity is stimulated by poly(A)-binding protein (PABP). PAN deadenylation is followed by rapid degradation of the shortened mRNA tails by the CCR4-NOT complex. Deadenylated mRNAs are then degraded by two alternative mechanisms, namely exosome-mediated 3'-5' exonucleolytic degradation, or deadenlyation-dependent mRNA decaping and subsequent 5'-3' exonucleolytic degradation by XRN1. PAN3 acts as a positive regulator for PAN activity, recruiting the catalytic subunit PAN2 to mRNA via its interaction with RNA and PABP, and to miRNA targets via its interaction with GW182 family proteins.</text>
</comment>
<feature type="region of interest" description="Disordered" evidence="11">
    <location>
        <begin position="142"/>
        <end position="231"/>
    </location>
</feature>
<evidence type="ECO:0000256" key="5">
    <source>
        <dbReference type="ARBA" id="ARBA00022771"/>
    </source>
</evidence>
<evidence type="ECO:0000256" key="9">
    <source>
        <dbReference type="HAMAP-Rule" id="MF_03181"/>
    </source>
</evidence>
<dbReference type="Gene3D" id="1.10.287.3700">
    <property type="match status" value="1"/>
</dbReference>
<reference evidence="15" key="1">
    <citation type="submission" date="2025-08" db="UniProtKB">
        <authorList>
            <consortium name="RefSeq"/>
        </authorList>
    </citation>
    <scope>IDENTIFICATION</scope>
</reference>
<evidence type="ECO:0000256" key="7">
    <source>
        <dbReference type="ARBA" id="ARBA00022840"/>
    </source>
</evidence>
<dbReference type="PROSITE" id="PS50103">
    <property type="entry name" value="ZF_C3H1"/>
    <property type="match status" value="1"/>
</dbReference>
<evidence type="ECO:0000256" key="4">
    <source>
        <dbReference type="ARBA" id="ARBA00022741"/>
    </source>
</evidence>